<dbReference type="EMBL" id="JBHULI010000002">
    <property type="protein sequence ID" value="MFD2531293.1"/>
    <property type="molecule type" value="Genomic_DNA"/>
</dbReference>
<keyword evidence="2" id="KW-0472">Membrane</keyword>
<dbReference type="RefSeq" id="WP_390298058.1">
    <property type="nucleotide sequence ID" value="NZ_JBHULI010000002.1"/>
</dbReference>
<reference evidence="5" key="1">
    <citation type="journal article" date="2019" name="Int. J. Syst. Evol. Microbiol.">
        <title>The Global Catalogue of Microorganisms (GCM) 10K type strain sequencing project: providing services to taxonomists for standard genome sequencing and annotation.</title>
        <authorList>
            <consortium name="The Broad Institute Genomics Platform"/>
            <consortium name="The Broad Institute Genome Sequencing Center for Infectious Disease"/>
            <person name="Wu L."/>
            <person name="Ma J."/>
        </authorList>
    </citation>
    <scope>NUCLEOTIDE SEQUENCE [LARGE SCALE GENOMIC DNA]</scope>
    <source>
        <strain evidence="5">KCTC 52042</strain>
    </source>
</reference>
<accession>A0ABW5JFS5</accession>
<keyword evidence="5" id="KW-1185">Reference proteome</keyword>
<gene>
    <name evidence="4" type="ORF">ACFSVN_02410</name>
</gene>
<feature type="coiled-coil region" evidence="1">
    <location>
        <begin position="199"/>
        <end position="241"/>
    </location>
</feature>
<sequence length="310" mass="34278">MKKVSNELKIGLTIIVAIIVAFLGYSFMKDIPLFKSSTTIYTKFEQVYGLIPGNVVNVKGFKIGTVKRMELLESDSTQVTLNIEEGYEIPEGSVALLKSSGVLGGKYIEIQKSDSQTIVEDQGFIKGTFEQGIMDSFAEEGERLSKDISGSIRGFEEFITSLNQTLNEKNKDNISGIIQNLESSTGSLNEVIQNRQTDLDQMIVEAKNTLQNLDELSSDNKEKLTSLIENLEATSAELETLSTGLNQTNLTLNEVLTKINNGEGTLGKMVNDPSLYNNIDSLSVSLNKLIKNINEDPGNYLKHMRLIEVF</sequence>
<dbReference type="PANTHER" id="PTHR33371:SF4">
    <property type="entry name" value="INTERMEMBRANE PHOSPHOLIPID TRANSPORT SYSTEM BINDING PROTEIN MLAD"/>
    <property type="match status" value="1"/>
</dbReference>
<dbReference type="Proteomes" id="UP001597460">
    <property type="component" value="Unassembled WGS sequence"/>
</dbReference>
<evidence type="ECO:0000313" key="5">
    <source>
        <dbReference type="Proteomes" id="UP001597460"/>
    </source>
</evidence>
<evidence type="ECO:0000256" key="2">
    <source>
        <dbReference type="SAM" id="Phobius"/>
    </source>
</evidence>
<dbReference type="InterPro" id="IPR052336">
    <property type="entry name" value="MlaD_Phospholipid_Transporter"/>
</dbReference>
<evidence type="ECO:0000256" key="1">
    <source>
        <dbReference type="SAM" id="Coils"/>
    </source>
</evidence>
<dbReference type="Pfam" id="PF02470">
    <property type="entry name" value="MlaD"/>
    <property type="match status" value="1"/>
</dbReference>
<evidence type="ECO:0000313" key="4">
    <source>
        <dbReference type="EMBL" id="MFD2531293.1"/>
    </source>
</evidence>
<dbReference type="InterPro" id="IPR003399">
    <property type="entry name" value="Mce/MlaD"/>
</dbReference>
<feature type="transmembrane region" description="Helical" evidence="2">
    <location>
        <begin position="12"/>
        <end position="28"/>
    </location>
</feature>
<name>A0ABW5JFS5_9BACT</name>
<dbReference type="PANTHER" id="PTHR33371">
    <property type="entry name" value="INTERMEMBRANE PHOSPHOLIPID TRANSPORT SYSTEM BINDING PROTEIN MLAD-RELATED"/>
    <property type="match status" value="1"/>
</dbReference>
<keyword evidence="1" id="KW-0175">Coiled coil</keyword>
<keyword evidence="2" id="KW-1133">Transmembrane helix</keyword>
<proteinExistence type="predicted"/>
<evidence type="ECO:0000259" key="3">
    <source>
        <dbReference type="Pfam" id="PF02470"/>
    </source>
</evidence>
<organism evidence="4 5">
    <name type="scientific">Gracilimonas halophila</name>
    <dbReference type="NCBI Taxonomy" id="1834464"/>
    <lineage>
        <taxon>Bacteria</taxon>
        <taxon>Pseudomonadati</taxon>
        <taxon>Balneolota</taxon>
        <taxon>Balneolia</taxon>
        <taxon>Balneolales</taxon>
        <taxon>Balneolaceae</taxon>
        <taxon>Gracilimonas</taxon>
    </lineage>
</organism>
<keyword evidence="2" id="KW-0812">Transmembrane</keyword>
<protein>
    <submittedName>
        <fullName evidence="4">MlaD family protein</fullName>
    </submittedName>
</protein>
<feature type="domain" description="Mce/MlaD" evidence="3">
    <location>
        <begin position="38"/>
        <end position="112"/>
    </location>
</feature>
<comment type="caution">
    <text evidence="4">The sequence shown here is derived from an EMBL/GenBank/DDBJ whole genome shotgun (WGS) entry which is preliminary data.</text>
</comment>